<comment type="caution">
    <text evidence="2">The sequence shown here is derived from an EMBL/GenBank/DDBJ whole genome shotgun (WGS) entry which is preliminary data.</text>
</comment>
<dbReference type="GeneID" id="25320888"/>
<accession>A0A0F4YHT1</accession>
<feature type="signal peptide" evidence="1">
    <location>
        <begin position="1"/>
        <end position="36"/>
    </location>
</feature>
<proteinExistence type="predicted"/>
<protein>
    <recommendedName>
        <fullName evidence="4">Secreted protein</fullName>
    </recommendedName>
</protein>
<evidence type="ECO:0000313" key="3">
    <source>
        <dbReference type="Proteomes" id="UP000053958"/>
    </source>
</evidence>
<evidence type="ECO:0000313" key="2">
    <source>
        <dbReference type="EMBL" id="KKA17436.1"/>
    </source>
</evidence>
<gene>
    <name evidence="2" type="ORF">T310_8683</name>
</gene>
<sequence length="135" mass="14574">KAAGHISTPLPPPSGLPLLANFAMLRLIVLPSSSCAAELSAPPSRCGIFNTYGMSLRCATRHIGTPIFWKTGIALCSYNRICDGSAPPFLTYCHAKSSTGHVNQMSLLICAAVVLCRERPVVIRPYHVLEILERV</sequence>
<evidence type="ECO:0008006" key="4">
    <source>
        <dbReference type="Google" id="ProtNLM"/>
    </source>
</evidence>
<organism evidence="2 3">
    <name type="scientific">Rasamsonia emersonii (strain ATCC 16479 / CBS 393.64 / IMI 116815)</name>
    <dbReference type="NCBI Taxonomy" id="1408163"/>
    <lineage>
        <taxon>Eukaryota</taxon>
        <taxon>Fungi</taxon>
        <taxon>Dikarya</taxon>
        <taxon>Ascomycota</taxon>
        <taxon>Pezizomycotina</taxon>
        <taxon>Eurotiomycetes</taxon>
        <taxon>Eurotiomycetidae</taxon>
        <taxon>Eurotiales</taxon>
        <taxon>Trichocomaceae</taxon>
        <taxon>Rasamsonia</taxon>
    </lineage>
</organism>
<dbReference type="Proteomes" id="UP000053958">
    <property type="component" value="Unassembled WGS sequence"/>
</dbReference>
<dbReference type="EMBL" id="LASV01000653">
    <property type="protein sequence ID" value="KKA17436.1"/>
    <property type="molecule type" value="Genomic_DNA"/>
</dbReference>
<evidence type="ECO:0000256" key="1">
    <source>
        <dbReference type="SAM" id="SignalP"/>
    </source>
</evidence>
<keyword evidence="3" id="KW-1185">Reference proteome</keyword>
<dbReference type="RefSeq" id="XP_013324048.1">
    <property type="nucleotide sequence ID" value="XM_013468594.1"/>
</dbReference>
<dbReference type="AlphaFoldDB" id="A0A0F4YHT1"/>
<keyword evidence="1" id="KW-0732">Signal</keyword>
<name>A0A0F4YHT1_RASE3</name>
<feature type="chain" id="PRO_5002481726" description="Secreted protein" evidence="1">
    <location>
        <begin position="37"/>
        <end position="135"/>
    </location>
</feature>
<feature type="non-terminal residue" evidence="2">
    <location>
        <position position="1"/>
    </location>
</feature>
<reference evidence="2 3" key="1">
    <citation type="submission" date="2015-04" db="EMBL/GenBank/DDBJ databases">
        <authorList>
            <person name="Heijne W.H."/>
            <person name="Fedorova N.D."/>
            <person name="Nierman W.C."/>
            <person name="Vollebregt A.W."/>
            <person name="Zhao Z."/>
            <person name="Wu L."/>
            <person name="Kumar M."/>
            <person name="Stam H."/>
            <person name="van den Berg M.A."/>
            <person name="Pel H.J."/>
        </authorList>
    </citation>
    <scope>NUCLEOTIDE SEQUENCE [LARGE SCALE GENOMIC DNA]</scope>
    <source>
        <strain evidence="2 3">CBS 393.64</strain>
    </source>
</reference>